<dbReference type="InterPro" id="IPR004606">
    <property type="entry name" value="Mop_domain"/>
</dbReference>
<dbReference type="GO" id="GO:0015689">
    <property type="term" value="P:molybdate ion transport"/>
    <property type="evidence" value="ECO:0007669"/>
    <property type="project" value="InterPro"/>
</dbReference>
<dbReference type="Gene3D" id="2.40.50.100">
    <property type="match status" value="1"/>
</dbReference>
<feature type="domain" description="ABC transporter" evidence="6">
    <location>
        <begin position="8"/>
        <end position="257"/>
    </location>
</feature>
<evidence type="ECO:0000313" key="8">
    <source>
        <dbReference type="EMBL" id="TWH20997.1"/>
    </source>
</evidence>
<keyword evidence="2 5" id="KW-0500">Molybdenum</keyword>
<keyword evidence="4 8" id="KW-0067">ATP-binding</keyword>
<feature type="domain" description="Mop" evidence="7">
    <location>
        <begin position="312"/>
        <end position="376"/>
    </location>
</feature>
<dbReference type="GO" id="GO:0016887">
    <property type="term" value="F:ATP hydrolysis activity"/>
    <property type="evidence" value="ECO:0007669"/>
    <property type="project" value="InterPro"/>
</dbReference>
<proteinExistence type="predicted"/>
<dbReference type="Pfam" id="PF00005">
    <property type="entry name" value="ABC_tran"/>
    <property type="match status" value="1"/>
</dbReference>
<dbReference type="InterPro" id="IPR050093">
    <property type="entry name" value="ABC_SmlMolc_Importer"/>
</dbReference>
<dbReference type="PROSITE" id="PS00211">
    <property type="entry name" value="ABC_TRANSPORTER_1"/>
    <property type="match status" value="1"/>
</dbReference>
<dbReference type="Gene3D" id="3.40.50.300">
    <property type="entry name" value="P-loop containing nucleotide triphosphate hydrolases"/>
    <property type="match status" value="1"/>
</dbReference>
<evidence type="ECO:0000256" key="1">
    <source>
        <dbReference type="ARBA" id="ARBA00022448"/>
    </source>
</evidence>
<comment type="caution">
    <text evidence="8">The sequence shown here is derived from an EMBL/GenBank/DDBJ whole genome shotgun (WGS) entry which is preliminary data.</text>
</comment>
<dbReference type="EMBL" id="VLJV01000001">
    <property type="protein sequence ID" value="TWH20997.1"/>
    <property type="molecule type" value="Genomic_DNA"/>
</dbReference>
<evidence type="ECO:0000259" key="6">
    <source>
        <dbReference type="PROSITE" id="PS50893"/>
    </source>
</evidence>
<dbReference type="PANTHER" id="PTHR42781">
    <property type="entry name" value="SPERMIDINE/PUTRESCINE IMPORT ATP-BINDING PROTEIN POTA"/>
    <property type="match status" value="1"/>
</dbReference>
<sequence>MTRELPRGQGTDLHVDVAVTRGRFRLDVAFDVPEGRVLAVLGPNGSGKSTLLGCLAGLITPERGEIALRGRTLNRVPGAHVPVHDRGVGLLAQDALLLPHLSVLENVAFGPRSQGLARNHAHAYARAWLKEVGAAEFAERKPAQLSGGQAQRVAIARALAGRPRLLLLDEPLSALDVDAAPAIRGLLRKVLRGGLPGGDVGEPDGAARSAVLVTHDPLDALALADDVVVLSEGRIVESGPVKEVLSAPRTAFTARIAGLNLVTGTAEQDGLRTPGGRFVAGIPADDCVAGEPAVAVFAPGAVAVHPAGAPHTGSPRNVVDARVGSLEPHGAVVRLRAAGWDGVAADLTPASVADLGLEPGTPVRLEVKATAVAIHPAADSPRADAES</sequence>
<keyword evidence="1" id="KW-0813">Transport</keyword>
<dbReference type="InterPro" id="IPR003593">
    <property type="entry name" value="AAA+_ATPase"/>
</dbReference>
<evidence type="ECO:0000256" key="3">
    <source>
        <dbReference type="ARBA" id="ARBA00022741"/>
    </source>
</evidence>
<dbReference type="Pfam" id="PF03459">
    <property type="entry name" value="TOBE"/>
    <property type="match status" value="1"/>
</dbReference>
<dbReference type="SUPFAM" id="SSF52540">
    <property type="entry name" value="P-loop containing nucleoside triphosphate hydrolases"/>
    <property type="match status" value="1"/>
</dbReference>
<dbReference type="SMART" id="SM00382">
    <property type="entry name" value="AAA"/>
    <property type="match status" value="1"/>
</dbReference>
<gene>
    <name evidence="8" type="ORF">JD82_02848</name>
</gene>
<keyword evidence="9" id="KW-1185">Reference proteome</keyword>
<dbReference type="PANTHER" id="PTHR42781:SF4">
    <property type="entry name" value="SPERMIDINE_PUTRESCINE IMPORT ATP-BINDING PROTEIN POTA"/>
    <property type="match status" value="1"/>
</dbReference>
<dbReference type="Proteomes" id="UP000317303">
    <property type="component" value="Unassembled WGS sequence"/>
</dbReference>
<dbReference type="PROSITE" id="PS50893">
    <property type="entry name" value="ABC_TRANSPORTER_2"/>
    <property type="match status" value="1"/>
</dbReference>
<evidence type="ECO:0000256" key="2">
    <source>
        <dbReference type="ARBA" id="ARBA00022505"/>
    </source>
</evidence>
<name>A0A660CGK3_9PSEU</name>
<keyword evidence="3" id="KW-0547">Nucleotide-binding</keyword>
<dbReference type="RefSeq" id="WP_051757806.1">
    <property type="nucleotide sequence ID" value="NZ_JOIJ01000007.1"/>
</dbReference>
<organism evidence="8 9">
    <name type="scientific">Prauserella rugosa</name>
    <dbReference type="NCBI Taxonomy" id="43354"/>
    <lineage>
        <taxon>Bacteria</taxon>
        <taxon>Bacillati</taxon>
        <taxon>Actinomycetota</taxon>
        <taxon>Actinomycetes</taxon>
        <taxon>Pseudonocardiales</taxon>
        <taxon>Pseudonocardiaceae</taxon>
        <taxon>Prauserella</taxon>
    </lineage>
</organism>
<accession>A0A660CGK3</accession>
<dbReference type="AlphaFoldDB" id="A0A660CGK3"/>
<dbReference type="InterPro" id="IPR027417">
    <property type="entry name" value="P-loop_NTPase"/>
</dbReference>
<evidence type="ECO:0000313" key="9">
    <source>
        <dbReference type="Proteomes" id="UP000317303"/>
    </source>
</evidence>
<dbReference type="PROSITE" id="PS51866">
    <property type="entry name" value="MOP"/>
    <property type="match status" value="1"/>
</dbReference>
<evidence type="ECO:0000256" key="4">
    <source>
        <dbReference type="ARBA" id="ARBA00022840"/>
    </source>
</evidence>
<dbReference type="OrthoDB" id="9112331at2"/>
<dbReference type="InterPro" id="IPR017871">
    <property type="entry name" value="ABC_transporter-like_CS"/>
</dbReference>
<reference evidence="8 9" key="1">
    <citation type="submission" date="2019-07" db="EMBL/GenBank/DDBJ databases">
        <title>R&amp;d 2014.</title>
        <authorList>
            <person name="Klenk H.-P."/>
        </authorList>
    </citation>
    <scope>NUCLEOTIDE SEQUENCE [LARGE SCALE GENOMIC DNA]</scope>
    <source>
        <strain evidence="8 9">DSM 43194</strain>
    </source>
</reference>
<evidence type="ECO:0000256" key="5">
    <source>
        <dbReference type="PROSITE-ProRule" id="PRU01213"/>
    </source>
</evidence>
<dbReference type="InterPro" id="IPR008995">
    <property type="entry name" value="Mo/tungstate-bd_C_term_dom"/>
</dbReference>
<dbReference type="GO" id="GO:0005524">
    <property type="term" value="F:ATP binding"/>
    <property type="evidence" value="ECO:0007669"/>
    <property type="project" value="UniProtKB-KW"/>
</dbReference>
<protein>
    <submittedName>
        <fullName evidence="8">Molybdate transport system ATP-binding protein</fullName>
    </submittedName>
</protein>
<dbReference type="InterPro" id="IPR003439">
    <property type="entry name" value="ABC_transporter-like_ATP-bd"/>
</dbReference>
<dbReference type="SUPFAM" id="SSF50331">
    <property type="entry name" value="MOP-like"/>
    <property type="match status" value="1"/>
</dbReference>
<dbReference type="InterPro" id="IPR005116">
    <property type="entry name" value="Transp-assoc_OB_typ1"/>
</dbReference>
<evidence type="ECO:0000259" key="7">
    <source>
        <dbReference type="PROSITE" id="PS51866"/>
    </source>
</evidence>